<dbReference type="EMBL" id="CP069115">
    <property type="protein sequence ID" value="QSS65471.1"/>
    <property type="molecule type" value="Genomic_DNA"/>
</dbReference>
<organism evidence="1 2">
    <name type="scientific">Ajellomyces capsulatus</name>
    <name type="common">Darling's disease fungus</name>
    <name type="synonym">Histoplasma capsulatum</name>
    <dbReference type="NCBI Taxonomy" id="5037"/>
    <lineage>
        <taxon>Eukaryota</taxon>
        <taxon>Fungi</taxon>
        <taxon>Dikarya</taxon>
        <taxon>Ascomycota</taxon>
        <taxon>Pezizomycotina</taxon>
        <taxon>Eurotiomycetes</taxon>
        <taxon>Eurotiomycetidae</taxon>
        <taxon>Onygenales</taxon>
        <taxon>Ajellomycetaceae</taxon>
        <taxon>Histoplasma</taxon>
    </lineage>
</organism>
<dbReference type="VEuPathDB" id="FungiDB:I7I51_06314"/>
<reference evidence="1" key="1">
    <citation type="submission" date="2021-01" db="EMBL/GenBank/DDBJ databases">
        <title>Chromosome-level genome assembly of a human fungal pathogen reveals clustering of transcriptionally co-regulated genes.</title>
        <authorList>
            <person name="Voorhies M."/>
            <person name="Cohen S."/>
            <person name="Shea T.P."/>
            <person name="Petrus S."/>
            <person name="Munoz J.F."/>
            <person name="Poplawski S."/>
            <person name="Goldman W.E."/>
            <person name="Michael T."/>
            <person name="Cuomo C.A."/>
            <person name="Sil A."/>
            <person name="Beyhan S."/>
        </authorList>
    </citation>
    <scope>NUCLEOTIDE SEQUENCE</scope>
    <source>
        <strain evidence="1">WU24</strain>
    </source>
</reference>
<dbReference type="Proteomes" id="UP000663671">
    <property type="component" value="Chromosome 3"/>
</dbReference>
<dbReference type="OrthoDB" id="4206580at2759"/>
<name>A0A8A1MHI4_AJECA</name>
<sequence length="183" mass="20265">MSSTPGKHTLSIDDAVAKVLNSAKTIKLRESVKPHEAKRVREAFALLADHRLPSNSTKTSERRDNYRRFLKQVNDHDRGPQFVVICAVGLGQSAIASMREVARLNLPEEIKKRANALTDPTIDKIATEYRRVFELTLHDVQAILMSGQAGSKVWLTETAPPVLEISTTTARVFGGGEDTFTPE</sequence>
<accession>A0A8A1MHI4</accession>
<gene>
    <name evidence="1" type="ORF">I7I51_06314</name>
</gene>
<protein>
    <submittedName>
        <fullName evidence="1">Uncharacterized protein</fullName>
    </submittedName>
</protein>
<evidence type="ECO:0000313" key="1">
    <source>
        <dbReference type="EMBL" id="QSS65471.1"/>
    </source>
</evidence>
<evidence type="ECO:0000313" key="2">
    <source>
        <dbReference type="Proteomes" id="UP000663671"/>
    </source>
</evidence>
<dbReference type="AlphaFoldDB" id="A0A8A1MHI4"/>
<proteinExistence type="predicted"/>